<keyword evidence="2" id="KW-1185">Reference proteome</keyword>
<evidence type="ECO:0000313" key="1">
    <source>
        <dbReference type="EMBL" id="MDG0815901.1"/>
    </source>
</evidence>
<proteinExistence type="predicted"/>
<comment type="caution">
    <text evidence="1">The sequence shown here is derived from an EMBL/GenBank/DDBJ whole genome shotgun (WGS) entry which is preliminary data.</text>
</comment>
<organism evidence="1 2">
    <name type="scientific">Bdellovibrio svalbardensis</name>
    <dbReference type="NCBI Taxonomy" id="2972972"/>
    <lineage>
        <taxon>Bacteria</taxon>
        <taxon>Pseudomonadati</taxon>
        <taxon>Bdellovibrionota</taxon>
        <taxon>Bdellovibrionia</taxon>
        <taxon>Bdellovibrionales</taxon>
        <taxon>Pseudobdellovibrionaceae</taxon>
        <taxon>Bdellovibrio</taxon>
    </lineage>
</organism>
<name>A0ABT6DGF7_9BACT</name>
<evidence type="ECO:0000313" key="2">
    <source>
        <dbReference type="Proteomes" id="UP001152321"/>
    </source>
</evidence>
<accession>A0ABT6DGF7</accession>
<protein>
    <submittedName>
        <fullName evidence="1">KH domain-containing protein</fullName>
    </submittedName>
</protein>
<dbReference type="Proteomes" id="UP001152321">
    <property type="component" value="Unassembled WGS sequence"/>
</dbReference>
<dbReference type="InterPro" id="IPR015946">
    <property type="entry name" value="KH_dom-like_a/b"/>
</dbReference>
<dbReference type="EMBL" id="JANRMI010000002">
    <property type="protein sequence ID" value="MDG0815901.1"/>
    <property type="molecule type" value="Genomic_DNA"/>
</dbReference>
<dbReference type="Pfam" id="PF13083">
    <property type="entry name" value="KH_KhpA-B"/>
    <property type="match status" value="1"/>
</dbReference>
<sequence length="88" mass="9674">MDSTKEKVSQKLSLVLHKVIREMTGAPDNGVNIEFMLGEKTIVFKINLNPEHRGRLIGSKGKNITALRDLVSAMSGSYGHRAVIDLVV</sequence>
<dbReference type="RefSeq" id="WP_277577380.1">
    <property type="nucleotide sequence ID" value="NZ_JANRMI010000002.1"/>
</dbReference>
<reference evidence="1" key="1">
    <citation type="submission" date="2022-08" db="EMBL/GenBank/DDBJ databases">
        <title>Novel Bdellovibrio Species Isolated from Svalbard: Designation Bdellovibrio svalbardensis.</title>
        <authorList>
            <person name="Mitchell R.J."/>
            <person name="Choi S.Y."/>
        </authorList>
    </citation>
    <scope>NUCLEOTIDE SEQUENCE</scope>
    <source>
        <strain evidence="1">PAP01</strain>
    </source>
</reference>
<dbReference type="Gene3D" id="3.30.300.20">
    <property type="match status" value="1"/>
</dbReference>
<gene>
    <name evidence="1" type="ORF">NWE73_05980</name>
</gene>